<name>A0A1F2WQC3_9ACTN</name>
<dbReference type="Gene3D" id="3.30.70.560">
    <property type="entry name" value="7,8-Dihydro-6-hydroxymethylpterin-pyrophosphokinase HPPK"/>
    <property type="match status" value="1"/>
</dbReference>
<evidence type="ECO:0000256" key="7">
    <source>
        <dbReference type="ARBA" id="ARBA00022840"/>
    </source>
</evidence>
<protein>
    <recommendedName>
        <fullName evidence="3">2-amino-4-hydroxy-6-hydroxymethyldihydropteridine diphosphokinase</fullName>
        <ecNumber evidence="3">2.7.6.3</ecNumber>
    </recommendedName>
</protein>
<gene>
    <name evidence="10" type="ORF">A2Y75_00515</name>
</gene>
<comment type="catalytic activity">
    <reaction evidence="1">
        <text>6-hydroxymethyl-7,8-dihydropterin + ATP = (7,8-dihydropterin-6-yl)methyl diphosphate + AMP + H(+)</text>
        <dbReference type="Rhea" id="RHEA:11412"/>
        <dbReference type="ChEBI" id="CHEBI:15378"/>
        <dbReference type="ChEBI" id="CHEBI:30616"/>
        <dbReference type="ChEBI" id="CHEBI:44841"/>
        <dbReference type="ChEBI" id="CHEBI:72950"/>
        <dbReference type="ChEBI" id="CHEBI:456215"/>
        <dbReference type="EC" id="2.7.6.3"/>
    </reaction>
</comment>
<evidence type="ECO:0000259" key="9">
    <source>
        <dbReference type="PROSITE" id="PS00794"/>
    </source>
</evidence>
<comment type="caution">
    <text evidence="10">The sequence shown here is derived from an EMBL/GenBank/DDBJ whole genome shotgun (WGS) entry which is preliminary data.</text>
</comment>
<dbReference type="NCBIfam" id="TIGR01498">
    <property type="entry name" value="folK"/>
    <property type="match status" value="1"/>
</dbReference>
<sequence>MPEEEFHWVFLGLGGNIGDRKENLLKTLRMLDNKPGISVEEVSSVYESEPWGVTDQAPFLNMVALVSTALEPRRLLTSCMEVETEMGRVRGEKWGPRLMDIDILLFDDVTMREEDLSIPHPHMLEREFVMAPLLELRPGIVIPGKAGVRPCYPPGGEGKVTKAFRLDEEEWHGNG</sequence>
<dbReference type="AlphaFoldDB" id="A0A1F2WQC3"/>
<dbReference type="GO" id="GO:0005524">
    <property type="term" value="F:ATP binding"/>
    <property type="evidence" value="ECO:0007669"/>
    <property type="project" value="UniProtKB-KW"/>
</dbReference>
<evidence type="ECO:0000256" key="4">
    <source>
        <dbReference type="ARBA" id="ARBA00022679"/>
    </source>
</evidence>
<dbReference type="STRING" id="1797197.A2Y75_00515"/>
<dbReference type="UniPathway" id="UPA00077">
    <property type="reaction ID" value="UER00155"/>
</dbReference>
<keyword evidence="5" id="KW-0547">Nucleotide-binding</keyword>
<dbReference type="GO" id="GO:0003848">
    <property type="term" value="F:2-amino-4-hydroxy-6-hydroxymethyldihydropteridine diphosphokinase activity"/>
    <property type="evidence" value="ECO:0007669"/>
    <property type="project" value="UniProtKB-EC"/>
</dbReference>
<dbReference type="InterPro" id="IPR000550">
    <property type="entry name" value="Hppk"/>
</dbReference>
<keyword evidence="8" id="KW-0289">Folate biosynthesis</keyword>
<evidence type="ECO:0000256" key="8">
    <source>
        <dbReference type="ARBA" id="ARBA00022909"/>
    </source>
</evidence>
<feature type="domain" description="7,8-dihydro-6-hydroxymethylpterin-pyrophosphokinase" evidence="9">
    <location>
        <begin position="93"/>
        <end position="104"/>
    </location>
</feature>
<keyword evidence="7" id="KW-0067">ATP-binding</keyword>
<keyword evidence="4" id="KW-0808">Transferase</keyword>
<evidence type="ECO:0000256" key="5">
    <source>
        <dbReference type="ARBA" id="ARBA00022741"/>
    </source>
</evidence>
<dbReference type="PROSITE" id="PS00794">
    <property type="entry name" value="HPPK"/>
    <property type="match status" value="1"/>
</dbReference>
<dbReference type="CDD" id="cd00483">
    <property type="entry name" value="HPPK"/>
    <property type="match status" value="1"/>
</dbReference>
<evidence type="ECO:0000256" key="1">
    <source>
        <dbReference type="ARBA" id="ARBA00000198"/>
    </source>
</evidence>
<reference evidence="10 11" key="1">
    <citation type="journal article" date="2016" name="Nat. Commun.">
        <title>Thousands of microbial genomes shed light on interconnected biogeochemical processes in an aquifer system.</title>
        <authorList>
            <person name="Anantharaman K."/>
            <person name="Brown C.T."/>
            <person name="Hug L.A."/>
            <person name="Sharon I."/>
            <person name="Castelle C.J."/>
            <person name="Probst A.J."/>
            <person name="Thomas B.C."/>
            <person name="Singh A."/>
            <person name="Wilkins M.J."/>
            <person name="Karaoz U."/>
            <person name="Brodie E.L."/>
            <person name="Williams K.H."/>
            <person name="Hubbard S.S."/>
            <person name="Banfield J.F."/>
        </authorList>
    </citation>
    <scope>NUCLEOTIDE SEQUENCE [LARGE SCALE GENOMIC DNA]</scope>
</reference>
<comment type="pathway">
    <text evidence="2">Cofactor biosynthesis; tetrahydrofolate biosynthesis; 2-amino-4-hydroxy-6-hydroxymethyl-7,8-dihydropteridine diphosphate from 7,8-dihydroneopterin triphosphate: step 4/4.</text>
</comment>
<evidence type="ECO:0000256" key="6">
    <source>
        <dbReference type="ARBA" id="ARBA00022777"/>
    </source>
</evidence>
<evidence type="ECO:0000256" key="3">
    <source>
        <dbReference type="ARBA" id="ARBA00013253"/>
    </source>
</evidence>
<organism evidence="10 11">
    <name type="scientific">Candidatus Solincola sediminis</name>
    <dbReference type="NCBI Taxonomy" id="1797199"/>
    <lineage>
        <taxon>Bacteria</taxon>
        <taxon>Bacillati</taxon>
        <taxon>Actinomycetota</taxon>
        <taxon>Candidatus Geothermincolia</taxon>
        <taxon>Candidatus Geothermincolales</taxon>
        <taxon>Candidatus Geothermincolaceae</taxon>
        <taxon>Candidatus Solincola</taxon>
    </lineage>
</organism>
<accession>A0A1F2WQC3</accession>
<dbReference type="GO" id="GO:0046656">
    <property type="term" value="P:folic acid biosynthetic process"/>
    <property type="evidence" value="ECO:0007669"/>
    <property type="project" value="UniProtKB-KW"/>
</dbReference>
<evidence type="ECO:0000256" key="2">
    <source>
        <dbReference type="ARBA" id="ARBA00005051"/>
    </source>
</evidence>
<dbReference type="EC" id="2.7.6.3" evidence="3"/>
<dbReference type="SUPFAM" id="SSF55083">
    <property type="entry name" value="6-hydroxymethyl-7,8-dihydropterin pyrophosphokinase, HPPK"/>
    <property type="match status" value="1"/>
</dbReference>
<dbReference type="EMBL" id="MELK01000019">
    <property type="protein sequence ID" value="OFW59000.1"/>
    <property type="molecule type" value="Genomic_DNA"/>
</dbReference>
<proteinExistence type="predicted"/>
<dbReference type="GO" id="GO:0046654">
    <property type="term" value="P:tetrahydrofolate biosynthetic process"/>
    <property type="evidence" value="ECO:0007669"/>
    <property type="project" value="UniProtKB-UniPathway"/>
</dbReference>
<keyword evidence="6 10" id="KW-0418">Kinase</keyword>
<evidence type="ECO:0000313" key="11">
    <source>
        <dbReference type="Proteomes" id="UP000177876"/>
    </source>
</evidence>
<dbReference type="PANTHER" id="PTHR43071:SF1">
    <property type="entry name" value="2-AMINO-4-HYDROXY-6-HYDROXYMETHYLDIHYDROPTERIDINE PYROPHOSPHOKINASE"/>
    <property type="match status" value="1"/>
</dbReference>
<dbReference type="InterPro" id="IPR035907">
    <property type="entry name" value="Hppk_sf"/>
</dbReference>
<dbReference type="GO" id="GO:0016301">
    <property type="term" value="F:kinase activity"/>
    <property type="evidence" value="ECO:0007669"/>
    <property type="project" value="UniProtKB-KW"/>
</dbReference>
<dbReference type="Proteomes" id="UP000177876">
    <property type="component" value="Unassembled WGS sequence"/>
</dbReference>
<dbReference type="PANTHER" id="PTHR43071">
    <property type="entry name" value="2-AMINO-4-HYDROXY-6-HYDROXYMETHYLDIHYDROPTERIDINE PYROPHOSPHOKINASE"/>
    <property type="match status" value="1"/>
</dbReference>
<evidence type="ECO:0000313" key="10">
    <source>
        <dbReference type="EMBL" id="OFW59000.1"/>
    </source>
</evidence>
<dbReference type="Pfam" id="PF01288">
    <property type="entry name" value="HPPK"/>
    <property type="match status" value="1"/>
</dbReference>